<evidence type="ECO:0000259" key="1">
    <source>
        <dbReference type="PROSITE" id="PS50209"/>
    </source>
</evidence>
<dbReference type="AlphaFoldDB" id="V3ZYB3"/>
<dbReference type="Proteomes" id="UP000030746">
    <property type="component" value="Unassembled WGS sequence"/>
</dbReference>
<dbReference type="OrthoDB" id="6089164at2759"/>
<dbReference type="CDD" id="cd01671">
    <property type="entry name" value="CARD"/>
    <property type="match status" value="1"/>
</dbReference>
<dbReference type="InterPro" id="IPR011029">
    <property type="entry name" value="DEATH-like_dom_sf"/>
</dbReference>
<protein>
    <recommendedName>
        <fullName evidence="1">CARD domain-containing protein</fullName>
    </recommendedName>
</protein>
<dbReference type="InterPro" id="IPR001315">
    <property type="entry name" value="CARD"/>
</dbReference>
<dbReference type="GeneID" id="20238212"/>
<evidence type="ECO:0000313" key="3">
    <source>
        <dbReference type="Proteomes" id="UP000030746"/>
    </source>
</evidence>
<dbReference type="Pfam" id="PF00619">
    <property type="entry name" value="CARD"/>
    <property type="match status" value="1"/>
</dbReference>
<dbReference type="PROSITE" id="PS50209">
    <property type="entry name" value="CARD"/>
    <property type="match status" value="1"/>
</dbReference>
<proteinExistence type="predicted"/>
<dbReference type="Gene3D" id="1.10.533.10">
    <property type="entry name" value="Death Domain, Fas"/>
    <property type="match status" value="2"/>
</dbReference>
<name>V3ZYB3_LOTGI</name>
<dbReference type="GO" id="GO:0042981">
    <property type="term" value="P:regulation of apoptotic process"/>
    <property type="evidence" value="ECO:0007669"/>
    <property type="project" value="InterPro"/>
</dbReference>
<gene>
    <name evidence="2" type="ORF">LOTGIDRAFT_159939</name>
</gene>
<accession>V3ZYB3</accession>
<dbReference type="CTD" id="20238212"/>
<reference evidence="2 3" key="1">
    <citation type="journal article" date="2013" name="Nature">
        <title>Insights into bilaterian evolution from three spiralian genomes.</title>
        <authorList>
            <person name="Simakov O."/>
            <person name="Marletaz F."/>
            <person name="Cho S.J."/>
            <person name="Edsinger-Gonzales E."/>
            <person name="Havlak P."/>
            <person name="Hellsten U."/>
            <person name="Kuo D.H."/>
            <person name="Larsson T."/>
            <person name="Lv J."/>
            <person name="Arendt D."/>
            <person name="Savage R."/>
            <person name="Osoegawa K."/>
            <person name="de Jong P."/>
            <person name="Grimwood J."/>
            <person name="Chapman J.A."/>
            <person name="Shapiro H."/>
            <person name="Aerts A."/>
            <person name="Otillar R.P."/>
            <person name="Terry A.Y."/>
            <person name="Boore J.L."/>
            <person name="Grigoriev I.V."/>
            <person name="Lindberg D.R."/>
            <person name="Seaver E.C."/>
            <person name="Weisblat D.A."/>
            <person name="Putnam N.H."/>
            <person name="Rokhsar D.S."/>
        </authorList>
    </citation>
    <scope>NUCLEOTIDE SEQUENCE [LARGE SCALE GENOMIC DNA]</scope>
</reference>
<dbReference type="KEGG" id="lgi:LOTGIDRAFT_159939"/>
<dbReference type="EMBL" id="KB201459">
    <property type="protein sequence ID" value="ESO96523.1"/>
    <property type="molecule type" value="Genomic_DNA"/>
</dbReference>
<organism evidence="2 3">
    <name type="scientific">Lottia gigantea</name>
    <name type="common">Giant owl limpet</name>
    <dbReference type="NCBI Taxonomy" id="225164"/>
    <lineage>
        <taxon>Eukaryota</taxon>
        <taxon>Metazoa</taxon>
        <taxon>Spiralia</taxon>
        <taxon>Lophotrochozoa</taxon>
        <taxon>Mollusca</taxon>
        <taxon>Gastropoda</taxon>
        <taxon>Patellogastropoda</taxon>
        <taxon>Lottioidea</taxon>
        <taxon>Lottiidae</taxon>
        <taxon>Lottia</taxon>
    </lineage>
</organism>
<dbReference type="SUPFAM" id="SSF47986">
    <property type="entry name" value="DEATH domain"/>
    <property type="match status" value="1"/>
</dbReference>
<feature type="domain" description="CARD" evidence="1">
    <location>
        <begin position="125"/>
        <end position="204"/>
    </location>
</feature>
<sequence>MATSADYHQYNGTEEEKRSLIMEVYYPFIVETVRSTDILVHLVVLEDHFSELRMLDKEGKHAQSMMMLLRYLEARGDPRKWSLFIDALNSAGYQDLYRGLEFGEDIPMLENKTNYKRILKFLPTLIERVRLDNSGILPVLYQHEIISEHQLESTRACSRYNSNQDAILELIVHLHTKTRKWYTVFLEALLQDGHNVLVEDIDPEFMLAKKRKKKMTFNFNSLDYEDEEDRLSGSNKSASDSPPFQTNIRDYEVVFPNFPKCPRVHAKDDIVKLMKVLTLSVGDISPTVIPDMVAKKELEILTESLESWKTDKFKPWRKSMEKYIKRNTDLIRNRDDLFYLVDKWLMHLHQCVADECGEVDMYNTQIEAVSQIVQQKHFCEIGKWSNELLTAFNELKDSQYVSDSVLLQHVNYMIQQIRKGQIDNIEDFDNINDSGDLKVCGINCGKVVKRIGRMWKDLK</sequence>
<evidence type="ECO:0000313" key="2">
    <source>
        <dbReference type="EMBL" id="ESO96523.1"/>
    </source>
</evidence>
<dbReference type="HOGENOM" id="CLU_596261_0_0_1"/>
<keyword evidence="3" id="KW-1185">Reference proteome</keyword>
<dbReference type="RefSeq" id="XP_009052876.1">
    <property type="nucleotide sequence ID" value="XM_009054628.1"/>
</dbReference>